<comment type="similarity">
    <text evidence="1">Belongs to the glycosyl hydrolase 1 family.</text>
</comment>
<dbReference type="PANTHER" id="PTHR10353">
    <property type="entry name" value="GLYCOSYL HYDROLASE"/>
    <property type="match status" value="1"/>
</dbReference>
<evidence type="ECO:0000313" key="3">
    <source>
        <dbReference type="Proteomes" id="UP000240974"/>
    </source>
</evidence>
<dbReference type="Pfam" id="PF00232">
    <property type="entry name" value="Glyco_hydro_1"/>
    <property type="match status" value="2"/>
</dbReference>
<gene>
    <name evidence="2" type="ORF">C7U54_07310</name>
</gene>
<dbReference type="SUPFAM" id="SSF51445">
    <property type="entry name" value="(Trans)glycosidases"/>
    <property type="match status" value="1"/>
</dbReference>
<dbReference type="EMBL" id="PYLQ01000008">
    <property type="protein sequence ID" value="PST41165.1"/>
    <property type="molecule type" value="Genomic_DNA"/>
</dbReference>
<dbReference type="RefSeq" id="WP_107029847.1">
    <property type="nucleotide sequence ID" value="NZ_PYLQ01000008.1"/>
</dbReference>
<dbReference type="Proteomes" id="UP000240974">
    <property type="component" value="Unassembled WGS sequence"/>
</dbReference>
<evidence type="ECO:0000256" key="1">
    <source>
        <dbReference type="RuleBase" id="RU003690"/>
    </source>
</evidence>
<dbReference type="PROSITE" id="PS00653">
    <property type="entry name" value="GLYCOSYL_HYDROL_F1_2"/>
    <property type="match status" value="1"/>
</dbReference>
<accession>A0A2T3G0T2</accession>
<name>A0A2T3G0T2_9FIRM</name>
<dbReference type="GO" id="GO:0008422">
    <property type="term" value="F:beta-glucosidase activity"/>
    <property type="evidence" value="ECO:0007669"/>
    <property type="project" value="TreeGrafter"/>
</dbReference>
<dbReference type="PRINTS" id="PR00131">
    <property type="entry name" value="GLHYDRLASE1"/>
</dbReference>
<dbReference type="InterPro" id="IPR001360">
    <property type="entry name" value="Glyco_hydro_1"/>
</dbReference>
<dbReference type="PANTHER" id="PTHR10353:SF296">
    <property type="entry name" value="6-PHOSPHO-BETA-GLUCOSIDASE"/>
    <property type="match status" value="1"/>
</dbReference>
<dbReference type="InterPro" id="IPR017853">
    <property type="entry name" value="GH"/>
</dbReference>
<organism evidence="2 3">
    <name type="scientific">Faecalibacillus intestinalis</name>
    <dbReference type="NCBI Taxonomy" id="1982626"/>
    <lineage>
        <taxon>Bacteria</taxon>
        <taxon>Bacillati</taxon>
        <taxon>Bacillota</taxon>
        <taxon>Erysipelotrichia</taxon>
        <taxon>Erysipelotrichales</taxon>
        <taxon>Coprobacillaceae</taxon>
        <taxon>Faecalibacillus</taxon>
    </lineage>
</organism>
<reference evidence="2 3" key="1">
    <citation type="journal article" date="2019" name="Int. J. Syst. Evol. Microbiol.">
        <title>Faecalibacillus intestinalis gen. nov., sp. nov. and Faecalibacillus faecis sp. nov., isolated from human faeces.</title>
        <authorList>
            <person name="Seo B."/>
            <person name="Jeon K."/>
            <person name="Baek I."/>
            <person name="Lee Y.M."/>
            <person name="Baek K."/>
            <person name="Ko G."/>
        </authorList>
    </citation>
    <scope>NUCLEOTIDE SEQUENCE [LARGE SCALE GENOMIC DNA]</scope>
    <source>
        <strain evidence="2 3">SNUG30099</strain>
    </source>
</reference>
<dbReference type="Gene3D" id="3.20.20.80">
    <property type="entry name" value="Glycosidases"/>
    <property type="match status" value="1"/>
</dbReference>
<sequence length="490" mass="56614">MGFKEGFFWGGATAANQYEGGYLSGGKGLAIQDVITGGDGRNNIPRRMALKLADGSTKFIDRRGTEVPDGAVPYVDEDTYYPSHVATDFYHHYKEDIALFAQMGFKSFRMSINWTRIFPNGDEKEPNEEGLKFYDDVFDEMLKYGIEPQVTIVHFDLPLHLATEYDGWYNRKTIDFYMHYVETIFNRYKNKVKYWLTFNEINFCKDYTNLGITEALSRPDKVAQAVHHMLVAAAKTVIRGHEINPEFQIGMMINYSEIYPEDCNPENMWKRITEKRLRTFYTDVQNKGFYPEWKLIEYKNAGIELKMEDGDLETLKAGTVDYIGFSYYSTSVATVNVDAKKTASNLESAVKNPYLKANDWGWQIDPVGLRIVLNELWDRYHKPLWIVENGLGAIDTVEEDGSIHDPYRIDYMKQHIIEMKKAVDEDGVDLMGYMPWGCIDVVSAGTGEMRKRYGFIYVDMDDDGNGDLHRARKDSFYWYQKVCKSNGEEL</sequence>
<keyword evidence="3" id="KW-1185">Reference proteome</keyword>
<proteinExistence type="inferred from homology"/>
<protein>
    <submittedName>
        <fullName evidence="2">6-phospho-beta-glucosidase</fullName>
    </submittedName>
</protein>
<evidence type="ECO:0000313" key="2">
    <source>
        <dbReference type="EMBL" id="PST41165.1"/>
    </source>
</evidence>
<comment type="caution">
    <text evidence="2">The sequence shown here is derived from an EMBL/GenBank/DDBJ whole genome shotgun (WGS) entry which is preliminary data.</text>
</comment>
<dbReference type="GO" id="GO:0016052">
    <property type="term" value="P:carbohydrate catabolic process"/>
    <property type="evidence" value="ECO:0007669"/>
    <property type="project" value="TreeGrafter"/>
</dbReference>
<dbReference type="GO" id="GO:0005829">
    <property type="term" value="C:cytosol"/>
    <property type="evidence" value="ECO:0007669"/>
    <property type="project" value="TreeGrafter"/>
</dbReference>
<dbReference type="InterPro" id="IPR033132">
    <property type="entry name" value="GH_1_N_CS"/>
</dbReference>
<dbReference type="AlphaFoldDB" id="A0A2T3G0T2"/>